<proteinExistence type="predicted"/>
<evidence type="ECO:0000256" key="1">
    <source>
        <dbReference type="ARBA" id="ARBA00004191"/>
    </source>
</evidence>
<keyword evidence="5" id="KW-0325">Glycoprotein</keyword>
<gene>
    <name evidence="8" type="ORF">CANVERA_P1461</name>
</gene>
<dbReference type="InterPro" id="IPR025928">
    <property type="entry name" value="Flocculin_t3_rpt"/>
</dbReference>
<keyword evidence="3" id="KW-0964">Secreted</keyword>
<evidence type="ECO:0000256" key="5">
    <source>
        <dbReference type="ARBA" id="ARBA00023180"/>
    </source>
</evidence>
<organism evidence="8 9">
    <name type="scientific">Candida verbasci</name>
    <dbReference type="NCBI Taxonomy" id="1227364"/>
    <lineage>
        <taxon>Eukaryota</taxon>
        <taxon>Fungi</taxon>
        <taxon>Dikarya</taxon>
        <taxon>Ascomycota</taxon>
        <taxon>Saccharomycotina</taxon>
        <taxon>Pichiomycetes</taxon>
        <taxon>Debaryomycetaceae</taxon>
        <taxon>Candida/Lodderomyces clade</taxon>
        <taxon>Candida</taxon>
    </lineage>
</organism>
<evidence type="ECO:0000256" key="7">
    <source>
        <dbReference type="SAM" id="SignalP"/>
    </source>
</evidence>
<reference evidence="8" key="1">
    <citation type="submission" date="2022-12" db="EMBL/GenBank/DDBJ databases">
        <authorList>
            <person name="Brejova B."/>
        </authorList>
    </citation>
    <scope>NUCLEOTIDE SEQUENCE</scope>
</reference>
<comment type="caution">
    <text evidence="8">The sequence shown here is derived from an EMBL/GenBank/DDBJ whole genome shotgun (WGS) entry which is preliminary data.</text>
</comment>
<protein>
    <submittedName>
        <fullName evidence="8">Uncharacterized protein</fullName>
    </submittedName>
</protein>
<dbReference type="Proteomes" id="UP001152885">
    <property type="component" value="Unassembled WGS sequence"/>
</dbReference>
<evidence type="ECO:0000256" key="2">
    <source>
        <dbReference type="ARBA" id="ARBA00022512"/>
    </source>
</evidence>
<keyword evidence="9" id="KW-1185">Reference proteome</keyword>
<dbReference type="EMBL" id="CANTUO010000001">
    <property type="protein sequence ID" value="CAI5756944.1"/>
    <property type="molecule type" value="Genomic_DNA"/>
</dbReference>
<evidence type="ECO:0000256" key="3">
    <source>
        <dbReference type="ARBA" id="ARBA00022525"/>
    </source>
</evidence>
<dbReference type="GO" id="GO:0009277">
    <property type="term" value="C:fungal-type cell wall"/>
    <property type="evidence" value="ECO:0007669"/>
    <property type="project" value="UniProtKB-ARBA"/>
</dbReference>
<evidence type="ECO:0000256" key="6">
    <source>
        <dbReference type="SAM" id="MobiDB-lite"/>
    </source>
</evidence>
<sequence length="306" mass="29941">MQYQALFTIAAALVSSSYAITTSTQLQTITDHQTTEVTITSCSDNKCDTTVNHAVQSVATTTVEGIETVYTTYCPLSSEEKGASSAPAPAPAPASSSLAGQASTLSVVTTTVQGVETIYTTYCPLSSEEEAAPATAATPATPATAAAPDSAATPATPATAAAPDSAATPATPATADTPATPATPATADTPATAATPATPATADTPATAATSATPATPETAATPANPGSLAAESSQSVEQDSYVDITVTPTISTTEGVLATETAQSTLFTSSIGSNSTLADVSIYEGSAHKIAVGFAAVAGIAAALI</sequence>
<feature type="region of interest" description="Disordered" evidence="6">
    <location>
        <begin position="80"/>
        <end position="101"/>
    </location>
</feature>
<keyword evidence="4 7" id="KW-0732">Signal</keyword>
<feature type="signal peptide" evidence="7">
    <location>
        <begin position="1"/>
        <end position="19"/>
    </location>
</feature>
<evidence type="ECO:0000256" key="4">
    <source>
        <dbReference type="ARBA" id="ARBA00022729"/>
    </source>
</evidence>
<dbReference type="AlphaFoldDB" id="A0A9W4TU52"/>
<dbReference type="Pfam" id="PF13928">
    <property type="entry name" value="Flocculin_t3"/>
    <property type="match status" value="2"/>
</dbReference>
<evidence type="ECO:0000313" key="8">
    <source>
        <dbReference type="EMBL" id="CAI5756944.1"/>
    </source>
</evidence>
<keyword evidence="2" id="KW-0134">Cell wall</keyword>
<evidence type="ECO:0000313" key="9">
    <source>
        <dbReference type="Proteomes" id="UP001152885"/>
    </source>
</evidence>
<name>A0A9W4TU52_9ASCO</name>
<feature type="chain" id="PRO_5040996761" evidence="7">
    <location>
        <begin position="20"/>
        <end position="306"/>
    </location>
</feature>
<comment type="subcellular location">
    <subcellularLocation>
        <location evidence="1">Secreted</location>
        <location evidence="1">Cell wall</location>
    </subcellularLocation>
</comment>
<feature type="compositionally biased region" description="Low complexity" evidence="6">
    <location>
        <begin position="133"/>
        <end position="224"/>
    </location>
</feature>
<dbReference type="OrthoDB" id="3998251at2759"/>
<feature type="compositionally biased region" description="Low complexity" evidence="6">
    <location>
        <begin position="83"/>
        <end position="101"/>
    </location>
</feature>
<accession>A0A9W4TU52</accession>
<feature type="region of interest" description="Disordered" evidence="6">
    <location>
        <begin position="133"/>
        <end position="237"/>
    </location>
</feature>